<sequence length="155" mass="18209">MDFTITKTNFGEKPEFEYPKPLFLEEMGEEGLKKLFSDFYDLVVESDIGNFFPQNEEELEKVKAHNVKFFIEACGGEKHYSKAVGHFDMLKTHKQFSITEKARREWLGCMEEVLRKVNISPEAKQSFWNFLETFSKHTVNVDERQELEDLVVKKG</sequence>
<dbReference type="InterPro" id="IPR044203">
    <property type="entry name" value="GlbO/GLB3-like"/>
</dbReference>
<gene>
    <name evidence="7" type="ORF">AELL_1017</name>
    <name evidence="8" type="ORF">CP962_13340</name>
</gene>
<evidence type="ECO:0000313" key="10">
    <source>
        <dbReference type="Proteomes" id="UP000290588"/>
    </source>
</evidence>
<dbReference type="GO" id="GO:0019825">
    <property type="term" value="F:oxygen binding"/>
    <property type="evidence" value="ECO:0007669"/>
    <property type="project" value="InterPro"/>
</dbReference>
<dbReference type="GO" id="GO:0005344">
    <property type="term" value="F:oxygen carrier activity"/>
    <property type="evidence" value="ECO:0007669"/>
    <property type="project" value="InterPro"/>
</dbReference>
<name>A0A347U759_9BACT</name>
<evidence type="ECO:0000256" key="2">
    <source>
        <dbReference type="ARBA" id="ARBA00022617"/>
    </source>
</evidence>
<feature type="binding site" description="distal binding residue" evidence="6">
    <location>
        <position position="65"/>
    </location>
    <ligand>
        <name>heme</name>
        <dbReference type="ChEBI" id="CHEBI:30413"/>
    </ligand>
    <ligandPart>
        <name>Fe</name>
        <dbReference type="ChEBI" id="CHEBI:18248"/>
    </ligandPart>
</feature>
<dbReference type="Pfam" id="PF01152">
    <property type="entry name" value="Bac_globin"/>
    <property type="match status" value="1"/>
</dbReference>
<keyword evidence="1" id="KW-0813">Transport</keyword>
<evidence type="ECO:0000313" key="7">
    <source>
        <dbReference type="EMBL" id="AXX94687.1"/>
    </source>
</evidence>
<organism evidence="8 10">
    <name type="scientific">Arcobacter ellisii</name>
    <dbReference type="NCBI Taxonomy" id="913109"/>
    <lineage>
        <taxon>Bacteria</taxon>
        <taxon>Pseudomonadati</taxon>
        <taxon>Campylobacterota</taxon>
        <taxon>Epsilonproteobacteria</taxon>
        <taxon>Campylobacterales</taxon>
        <taxon>Arcobacteraceae</taxon>
        <taxon>Arcobacter</taxon>
    </lineage>
</organism>
<evidence type="ECO:0000256" key="6">
    <source>
        <dbReference type="PIRSR" id="PIRSR601486-1"/>
    </source>
</evidence>
<keyword evidence="3 6" id="KW-0479">Metal-binding</keyword>
<proteinExistence type="inferred from homology"/>
<evidence type="ECO:0000256" key="1">
    <source>
        <dbReference type="ARBA" id="ARBA00022448"/>
    </source>
</evidence>
<dbReference type="InterPro" id="IPR001486">
    <property type="entry name" value="Hemoglobin_trunc"/>
</dbReference>
<dbReference type="EMBL" id="NXIG01000018">
    <property type="protein sequence ID" value="RXI28809.1"/>
    <property type="molecule type" value="Genomic_DNA"/>
</dbReference>
<dbReference type="GO" id="GO:0046872">
    <property type="term" value="F:metal ion binding"/>
    <property type="evidence" value="ECO:0007669"/>
    <property type="project" value="UniProtKB-KW"/>
</dbReference>
<dbReference type="GO" id="GO:0020037">
    <property type="term" value="F:heme binding"/>
    <property type="evidence" value="ECO:0007669"/>
    <property type="project" value="InterPro"/>
</dbReference>
<evidence type="ECO:0000313" key="8">
    <source>
        <dbReference type="EMBL" id="RXI28809.1"/>
    </source>
</evidence>
<protein>
    <submittedName>
        <fullName evidence="8">Globin</fullName>
    </submittedName>
</protein>
<accession>A0A347U759</accession>
<dbReference type="InterPro" id="IPR009050">
    <property type="entry name" value="Globin-like_sf"/>
</dbReference>
<evidence type="ECO:0000256" key="4">
    <source>
        <dbReference type="ARBA" id="ARBA00023004"/>
    </source>
</evidence>
<dbReference type="RefSeq" id="WP_118916902.1">
    <property type="nucleotide sequence ID" value="NZ_CP032097.1"/>
</dbReference>
<dbReference type="EMBL" id="CP032097">
    <property type="protein sequence ID" value="AXX94687.1"/>
    <property type="molecule type" value="Genomic_DNA"/>
</dbReference>
<dbReference type="InterPro" id="IPR012292">
    <property type="entry name" value="Globin/Proto"/>
</dbReference>
<evidence type="ECO:0000256" key="3">
    <source>
        <dbReference type="ARBA" id="ARBA00022723"/>
    </source>
</evidence>
<keyword evidence="9" id="KW-1185">Reference proteome</keyword>
<comment type="similarity">
    <text evidence="5">Belongs to the truncated hemoglobin family. Group II subfamily.</text>
</comment>
<keyword evidence="2 6" id="KW-0349">Heme</keyword>
<dbReference type="OrthoDB" id="9790913at2"/>
<dbReference type="PANTHER" id="PTHR47366:SF1">
    <property type="entry name" value="TWO-ON-TWO HEMOGLOBIN-3"/>
    <property type="match status" value="1"/>
</dbReference>
<dbReference type="Proteomes" id="UP000290588">
    <property type="component" value="Unassembled WGS sequence"/>
</dbReference>
<dbReference type="KEGG" id="aell:AELL_1017"/>
<dbReference type="PANTHER" id="PTHR47366">
    <property type="entry name" value="TWO-ON-TWO HEMOGLOBIN-3"/>
    <property type="match status" value="1"/>
</dbReference>
<dbReference type="Gene3D" id="1.10.490.10">
    <property type="entry name" value="Globins"/>
    <property type="match status" value="1"/>
</dbReference>
<dbReference type="AlphaFoldDB" id="A0A347U759"/>
<reference evidence="8 10" key="1">
    <citation type="submission" date="2017-09" db="EMBL/GenBank/DDBJ databases">
        <title>Genomics of the genus Arcobacter.</title>
        <authorList>
            <person name="Perez-Cataluna A."/>
            <person name="Figueras M.J."/>
            <person name="Salas-Masso N."/>
        </authorList>
    </citation>
    <scope>NUCLEOTIDE SEQUENCE [LARGE SCALE GENOMIC DNA]</scope>
    <source>
        <strain evidence="8 10">CECT 7837</strain>
    </source>
</reference>
<dbReference type="Proteomes" id="UP000262582">
    <property type="component" value="Chromosome"/>
</dbReference>
<dbReference type="SUPFAM" id="SSF46458">
    <property type="entry name" value="Globin-like"/>
    <property type="match status" value="1"/>
</dbReference>
<evidence type="ECO:0000313" key="9">
    <source>
        <dbReference type="Proteomes" id="UP000262582"/>
    </source>
</evidence>
<reference evidence="7 9" key="2">
    <citation type="submission" date="2018-08" db="EMBL/GenBank/DDBJ databases">
        <title>Complete genome of the Arcobacter ellisii type strain LMG 26155.</title>
        <authorList>
            <person name="Miller W.G."/>
            <person name="Yee E."/>
            <person name="Bono J.L."/>
        </authorList>
    </citation>
    <scope>NUCLEOTIDE SEQUENCE [LARGE SCALE GENOMIC DNA]</scope>
    <source>
        <strain evidence="7 9">LMG 26155</strain>
    </source>
</reference>
<keyword evidence="4 6" id="KW-0408">Iron</keyword>
<evidence type="ECO:0000256" key="5">
    <source>
        <dbReference type="ARBA" id="ARBA00034496"/>
    </source>
</evidence>